<protein>
    <recommendedName>
        <fullName evidence="2">histidine kinase</fullName>
        <ecNumber evidence="2">2.7.13.3</ecNumber>
    </recommendedName>
</protein>
<dbReference type="PROSITE" id="PS50110">
    <property type="entry name" value="RESPONSE_REGULATORY"/>
    <property type="match status" value="1"/>
</dbReference>
<comment type="caution">
    <text evidence="12">The sequence shown here is derived from an EMBL/GenBank/DDBJ whole genome shotgun (WGS) entry which is preliminary data.</text>
</comment>
<dbReference type="FunFam" id="3.30.565.10:FF:000037">
    <property type="entry name" value="Hybrid sensor histidine kinase/response regulator"/>
    <property type="match status" value="1"/>
</dbReference>
<dbReference type="InterPro" id="IPR036097">
    <property type="entry name" value="HisK_dim/P_sf"/>
</dbReference>
<dbReference type="CDD" id="cd16922">
    <property type="entry name" value="HATPase_EvgS-ArcB-TorS-like"/>
    <property type="match status" value="1"/>
</dbReference>
<feature type="modified residue" description="4-aspartylphosphate" evidence="9">
    <location>
        <position position="661"/>
    </location>
</feature>
<keyword evidence="5" id="KW-0547">Nucleotide-binding</keyword>
<dbReference type="Pfam" id="PF02518">
    <property type="entry name" value="HATPase_c"/>
    <property type="match status" value="2"/>
</dbReference>
<evidence type="ECO:0000256" key="5">
    <source>
        <dbReference type="ARBA" id="ARBA00022741"/>
    </source>
</evidence>
<sequence length="976" mass="106747">MAGRMREKDWSQTLLGPVKQWPQSLRTAVSVMLAAPEPALIYWGRELVVLYNDSARFMLGNKHPEGLGVSFKVVFQESWTILGPLLEGVLDTGEAVHHENLLVPLVRFGFLEDCYFTFAFIPTRDDDAEVGGIFIIVTDTTAQVLGARRLALVRELSLRTALSETVEGVFRAAEDVLGQSTADVPFCLLYELRAERARLVVHTGLAQAPTPGDDLAEGRAWPLAEVARSRHEQLIEQLPEGFATLLGGAAGAQPPTRALALSLSDAAEQESRLVLVVGLNPRIALGDDTRSFLRLLARQFATSIESTRALEEKTRRAAQLAALDRQKTQFFANVSHELRTPLTLMLGPLEDALTDLREPLASSQHQRVALVQRGAVRLLKLVNQLLEFTRLETGRAGARFQPVDLARLTQELAGHFESAAHRAGLTLSVDCPSLGEPFWVDPEAWERIVFNLLSNAFKFTLEGGLTVRLRLEADAGVLSVRDTGSGIPLEAQPRLFQRFYRVEGAQGRSFEGSGIGLSLVQELTKLHGGEVGVWSRPGEGSEFTVRIPRGHHHLPADRLASGSSTVARDAFQRDSFVQEVEGWIPAVPGPRPLPPVSPALAPEARPPSARDGRILVVDDNADLRAYLKSVLEPHFEVETAEDGQAALESLRHRVPDVVVSDVMMPRLGGFGLLRALRSDPALRATPLILLSARAGEEASVEGLEAGADDYLVKPFSGRELLARVQTQLTMYRLRGEAALQLGRELALKEAVQARDDFLSVASHELKTPLTGLKLHLEMLERMLPAPVRAQVSERLSNTRKQAQRISALVESLLDVSQVASGRLQLHHESTDVMALVADCLAQGREELERAGCTLTFEARGPLHAQVDPVRLEQLVRNLLSNAARYSAERPVELQLGEAGTHLRLAVVDHGMGVRSEDRERIFGRFERAVSARRFGGLGLGLWVARQVVEAHGGSIAVTDTPGGGATFTVLLPRRAE</sequence>
<evidence type="ECO:0000259" key="11">
    <source>
        <dbReference type="PROSITE" id="PS50110"/>
    </source>
</evidence>
<dbReference type="Gene3D" id="1.10.287.130">
    <property type="match status" value="2"/>
</dbReference>
<dbReference type="PROSITE" id="PS50109">
    <property type="entry name" value="HIS_KIN"/>
    <property type="match status" value="2"/>
</dbReference>
<comment type="catalytic activity">
    <reaction evidence="1">
        <text>ATP + protein L-histidine = ADP + protein N-phospho-L-histidine.</text>
        <dbReference type="EC" id="2.7.13.3"/>
    </reaction>
</comment>
<evidence type="ECO:0000256" key="6">
    <source>
        <dbReference type="ARBA" id="ARBA00022777"/>
    </source>
</evidence>
<dbReference type="EMBL" id="RAVZ01000159">
    <property type="protein sequence ID" value="RKG84307.1"/>
    <property type="molecule type" value="Genomic_DNA"/>
</dbReference>
<keyword evidence="3 9" id="KW-0597">Phosphoprotein</keyword>
<dbReference type="Pfam" id="PF00512">
    <property type="entry name" value="HisKA"/>
    <property type="match status" value="2"/>
</dbReference>
<accession>A0A3A8ILH3</accession>
<dbReference type="SUPFAM" id="SSF47384">
    <property type="entry name" value="Homodimeric domain of signal transducing histidine kinase"/>
    <property type="match status" value="2"/>
</dbReference>
<dbReference type="SMART" id="SM00387">
    <property type="entry name" value="HATPase_c"/>
    <property type="match status" value="2"/>
</dbReference>
<keyword evidence="4" id="KW-0808">Transferase</keyword>
<dbReference type="OrthoDB" id="5523050at2"/>
<feature type="domain" description="Histidine kinase" evidence="10">
    <location>
        <begin position="333"/>
        <end position="551"/>
    </location>
</feature>
<dbReference type="InterPro" id="IPR004358">
    <property type="entry name" value="Sig_transdc_His_kin-like_C"/>
</dbReference>
<dbReference type="Gene3D" id="3.30.450.20">
    <property type="entry name" value="PAS domain"/>
    <property type="match status" value="1"/>
</dbReference>
<feature type="domain" description="Response regulatory" evidence="11">
    <location>
        <begin position="613"/>
        <end position="728"/>
    </location>
</feature>
<keyword evidence="8" id="KW-0902">Two-component regulatory system</keyword>
<dbReference type="InterPro" id="IPR011006">
    <property type="entry name" value="CheY-like_superfamily"/>
</dbReference>
<dbReference type="CDD" id="cd00082">
    <property type="entry name" value="HisKA"/>
    <property type="match status" value="2"/>
</dbReference>
<dbReference type="EC" id="2.7.13.3" evidence="2"/>
<dbReference type="PANTHER" id="PTHR43547">
    <property type="entry name" value="TWO-COMPONENT HISTIDINE KINASE"/>
    <property type="match status" value="1"/>
</dbReference>
<dbReference type="PRINTS" id="PR00344">
    <property type="entry name" value="BCTRLSENSOR"/>
</dbReference>
<dbReference type="CDD" id="cd00075">
    <property type="entry name" value="HATPase"/>
    <property type="match status" value="1"/>
</dbReference>
<dbReference type="SUPFAM" id="SSF55781">
    <property type="entry name" value="GAF domain-like"/>
    <property type="match status" value="1"/>
</dbReference>
<dbReference type="Gene3D" id="3.30.565.10">
    <property type="entry name" value="Histidine kinase-like ATPase, C-terminal domain"/>
    <property type="match status" value="2"/>
</dbReference>
<dbReference type="PANTHER" id="PTHR43547:SF2">
    <property type="entry name" value="HYBRID SIGNAL TRANSDUCTION HISTIDINE KINASE C"/>
    <property type="match status" value="1"/>
</dbReference>
<dbReference type="SMART" id="SM00388">
    <property type="entry name" value="HisKA"/>
    <property type="match status" value="2"/>
</dbReference>
<dbReference type="Gene3D" id="3.40.50.2300">
    <property type="match status" value="1"/>
</dbReference>
<evidence type="ECO:0000256" key="8">
    <source>
        <dbReference type="ARBA" id="ARBA00023012"/>
    </source>
</evidence>
<evidence type="ECO:0000256" key="4">
    <source>
        <dbReference type="ARBA" id="ARBA00022679"/>
    </source>
</evidence>
<evidence type="ECO:0000259" key="10">
    <source>
        <dbReference type="PROSITE" id="PS50109"/>
    </source>
</evidence>
<dbReference type="Pfam" id="PF00072">
    <property type="entry name" value="Response_reg"/>
    <property type="match status" value="1"/>
</dbReference>
<reference evidence="13" key="1">
    <citation type="submission" date="2018-09" db="EMBL/GenBank/DDBJ databases">
        <authorList>
            <person name="Livingstone P.G."/>
            <person name="Whitworth D.E."/>
        </authorList>
    </citation>
    <scope>NUCLEOTIDE SEQUENCE [LARGE SCALE GENOMIC DNA]</scope>
    <source>
        <strain evidence="13">CA054A</strain>
    </source>
</reference>
<keyword evidence="6" id="KW-0418">Kinase</keyword>
<dbReference type="InterPro" id="IPR036890">
    <property type="entry name" value="HATPase_C_sf"/>
</dbReference>
<dbReference type="InterPro" id="IPR001789">
    <property type="entry name" value="Sig_transdc_resp-reg_receiver"/>
</dbReference>
<evidence type="ECO:0000256" key="2">
    <source>
        <dbReference type="ARBA" id="ARBA00012438"/>
    </source>
</evidence>
<evidence type="ECO:0000313" key="13">
    <source>
        <dbReference type="Proteomes" id="UP000268094"/>
    </source>
</evidence>
<gene>
    <name evidence="12" type="ORF">D7V88_22310</name>
</gene>
<dbReference type="Proteomes" id="UP000268094">
    <property type="component" value="Unassembled WGS sequence"/>
</dbReference>
<dbReference type="CDD" id="cd17574">
    <property type="entry name" value="REC_OmpR"/>
    <property type="match status" value="1"/>
</dbReference>
<evidence type="ECO:0000256" key="1">
    <source>
        <dbReference type="ARBA" id="ARBA00000085"/>
    </source>
</evidence>
<name>A0A3A8ILH3_9BACT</name>
<dbReference type="GO" id="GO:0005524">
    <property type="term" value="F:ATP binding"/>
    <property type="evidence" value="ECO:0007669"/>
    <property type="project" value="UniProtKB-KW"/>
</dbReference>
<keyword evidence="13" id="KW-1185">Reference proteome</keyword>
<evidence type="ECO:0000256" key="3">
    <source>
        <dbReference type="ARBA" id="ARBA00022553"/>
    </source>
</evidence>
<dbReference type="SUPFAM" id="SSF55874">
    <property type="entry name" value="ATPase domain of HSP90 chaperone/DNA topoisomerase II/histidine kinase"/>
    <property type="match status" value="2"/>
</dbReference>
<dbReference type="SUPFAM" id="SSF52172">
    <property type="entry name" value="CheY-like"/>
    <property type="match status" value="1"/>
</dbReference>
<dbReference type="AlphaFoldDB" id="A0A3A8ILH3"/>
<dbReference type="GO" id="GO:0000155">
    <property type="term" value="F:phosphorelay sensor kinase activity"/>
    <property type="evidence" value="ECO:0007669"/>
    <property type="project" value="InterPro"/>
</dbReference>
<dbReference type="Gene3D" id="3.30.450.40">
    <property type="match status" value="1"/>
</dbReference>
<dbReference type="SMART" id="SM00448">
    <property type="entry name" value="REC"/>
    <property type="match status" value="1"/>
</dbReference>
<evidence type="ECO:0000256" key="9">
    <source>
        <dbReference type="PROSITE-ProRule" id="PRU00169"/>
    </source>
</evidence>
<dbReference type="InterPro" id="IPR005467">
    <property type="entry name" value="His_kinase_dom"/>
</dbReference>
<evidence type="ECO:0000256" key="7">
    <source>
        <dbReference type="ARBA" id="ARBA00022840"/>
    </source>
</evidence>
<dbReference type="InterPro" id="IPR003594">
    <property type="entry name" value="HATPase_dom"/>
</dbReference>
<proteinExistence type="predicted"/>
<keyword evidence="7" id="KW-0067">ATP-binding</keyword>
<evidence type="ECO:0000313" key="12">
    <source>
        <dbReference type="EMBL" id="RKG84307.1"/>
    </source>
</evidence>
<feature type="domain" description="Histidine kinase" evidence="10">
    <location>
        <begin position="760"/>
        <end position="975"/>
    </location>
</feature>
<dbReference type="InterPro" id="IPR029016">
    <property type="entry name" value="GAF-like_dom_sf"/>
</dbReference>
<dbReference type="InterPro" id="IPR003661">
    <property type="entry name" value="HisK_dim/P_dom"/>
</dbReference>
<organism evidence="12 13">
    <name type="scientific">Corallococcus terminator</name>
    <dbReference type="NCBI Taxonomy" id="2316733"/>
    <lineage>
        <taxon>Bacteria</taxon>
        <taxon>Pseudomonadati</taxon>
        <taxon>Myxococcota</taxon>
        <taxon>Myxococcia</taxon>
        <taxon>Myxococcales</taxon>
        <taxon>Cystobacterineae</taxon>
        <taxon>Myxococcaceae</taxon>
        <taxon>Corallococcus</taxon>
    </lineage>
</organism>